<feature type="compositionally biased region" description="Basic and acidic residues" evidence="1">
    <location>
        <begin position="628"/>
        <end position="637"/>
    </location>
</feature>
<dbReference type="VEuPathDB" id="TrichDB:TVAGG3_0157120"/>
<gene>
    <name evidence="3" type="ORF">TVAG_414760</name>
</gene>
<organism evidence="3 4">
    <name type="scientific">Trichomonas vaginalis (strain ATCC PRA-98 / G3)</name>
    <dbReference type="NCBI Taxonomy" id="412133"/>
    <lineage>
        <taxon>Eukaryota</taxon>
        <taxon>Metamonada</taxon>
        <taxon>Parabasalia</taxon>
        <taxon>Trichomonadida</taxon>
        <taxon>Trichomonadidae</taxon>
        <taxon>Trichomonas</taxon>
    </lineage>
</organism>
<dbReference type="eggNOG" id="ENOG502S1BE">
    <property type="taxonomic scope" value="Eukaryota"/>
</dbReference>
<dbReference type="AlphaFoldDB" id="A2G279"/>
<dbReference type="Proteomes" id="UP000001542">
    <property type="component" value="Unassembled WGS sequence"/>
</dbReference>
<dbReference type="PANTHER" id="PTHR47160">
    <property type="entry name" value="PUTATIVE-RELATED"/>
    <property type="match status" value="1"/>
</dbReference>
<protein>
    <recommendedName>
        <fullName evidence="2">MULE transposase domain-containing protein</fullName>
    </recommendedName>
</protein>
<evidence type="ECO:0000313" key="3">
    <source>
        <dbReference type="EMBL" id="EAX88737.1"/>
    </source>
</evidence>
<dbReference type="EMBL" id="DS114272">
    <property type="protein sequence ID" value="EAX88737.1"/>
    <property type="molecule type" value="Genomic_DNA"/>
</dbReference>
<proteinExistence type="predicted"/>
<accession>A2G279</accession>
<dbReference type="PANTHER" id="PTHR47160:SF5">
    <property type="entry name" value="MULE TRANSPOSASE DOMAIN-CONTAINING PROTEIN"/>
    <property type="match status" value="1"/>
</dbReference>
<feature type="region of interest" description="Disordered" evidence="1">
    <location>
        <begin position="786"/>
        <end position="806"/>
    </location>
</feature>
<reference evidence="3" key="1">
    <citation type="submission" date="2006-10" db="EMBL/GenBank/DDBJ databases">
        <authorList>
            <person name="Amadeo P."/>
            <person name="Zhao Q."/>
            <person name="Wortman J."/>
            <person name="Fraser-Liggett C."/>
            <person name="Carlton J."/>
        </authorList>
    </citation>
    <scope>NUCLEOTIDE SEQUENCE</scope>
    <source>
        <strain evidence="3">G3</strain>
    </source>
</reference>
<dbReference type="OMA" id="DYMNSQI"/>
<feature type="compositionally biased region" description="Acidic residues" evidence="1">
    <location>
        <begin position="646"/>
        <end position="659"/>
    </location>
</feature>
<evidence type="ECO:0000313" key="4">
    <source>
        <dbReference type="Proteomes" id="UP000001542"/>
    </source>
</evidence>
<dbReference type="KEGG" id="tva:4746399"/>
<feature type="compositionally biased region" description="Basic residues" evidence="1">
    <location>
        <begin position="590"/>
        <end position="609"/>
    </location>
</feature>
<keyword evidence="4" id="KW-1185">Reference proteome</keyword>
<evidence type="ECO:0000256" key="1">
    <source>
        <dbReference type="SAM" id="MobiDB-lite"/>
    </source>
</evidence>
<dbReference type="InterPro" id="IPR018289">
    <property type="entry name" value="MULE_transposase_dom"/>
</dbReference>
<evidence type="ECO:0000259" key="2">
    <source>
        <dbReference type="Pfam" id="PF10551"/>
    </source>
</evidence>
<dbReference type="VEuPathDB" id="TrichDB:TVAG_414760"/>
<dbReference type="Pfam" id="PF10551">
    <property type="entry name" value="MULE"/>
    <property type="match status" value="1"/>
</dbReference>
<feature type="domain" description="MULE transposase" evidence="2">
    <location>
        <begin position="253"/>
        <end position="347"/>
    </location>
</feature>
<feature type="compositionally biased region" description="Basic and acidic residues" evidence="1">
    <location>
        <begin position="723"/>
        <end position="733"/>
    </location>
</feature>
<feature type="region of interest" description="Disordered" evidence="1">
    <location>
        <begin position="590"/>
        <end position="758"/>
    </location>
</feature>
<name>A2G279_TRIV3</name>
<sequence length="806" mass="93398">MPPRTFHFSQPQIDELNGAAIIYQKDATNKHEFLNQFLNLHFPNYSKNLRKHVWNYLKRACTIQLRDCDKNVYTQYYISPPYKFHKIDSSGTEHSYSIVYKCEGSCNYKIKVTLYPNQIPKIEPLSGEHSCTPKGTVFRDIEEETKIRDLMQITREHHSIQPLTSEAQILSYLLSEATKLERPPKIPENLPRTLYKDFYPHNLVIPDFVEQILSITKQNSENFLKYIAFYPEPIIIFGYDRSVSICHSATKLFLDGTFKIVPRQFDDKGQLLTLMVLDQTTNEYIPVVHILMKSRTAEAYTTAFSALISIIGFNNFKTVYVDFEIALYKSIKLFCPNAKVTGCLFHYRQALIRKIKELYPKQEIPKEIFTLYQIYSSLPFVEKDSFYQILKLIDESSSEIAKPFVNYYKKVWKKDYEFINQLDSEDDIYTNNALESFHSLLSKELENAHPSLEIMIAILMKVDKHLLDKQLLSTKPAKHPVNYTKSTANIKKAITNYLSETNRNSKKNQIKLKEFQQSNQVNENSIDFTPETGEFSQNDEKILNEIPNDQNKVVNQVIKSMANPSNYKFDKTLLTENLFSIEQKGITKINRTKFPKQRSNRCLTRKKNIQKTNGDLGEKFSKITRKTSKIEKAHSNSDHSSSNSEVTDEPLSDDSDDDFEVKAKGKKSPYPIPELSDGSFETPISSESETFENKKISNAPNEKSTTDKSESDNDEEPISSESDVYKEVEEVQNFKEISNPAMPKKNNVDSDDDDSWIIRPKKEIQKNKLEIIAEKCEKRLNRVRNLSQALPKFDEDDLERPLSEDD</sequence>
<dbReference type="InParanoid" id="A2G279"/>
<reference evidence="3" key="2">
    <citation type="journal article" date="2007" name="Science">
        <title>Draft genome sequence of the sexually transmitted pathogen Trichomonas vaginalis.</title>
        <authorList>
            <person name="Carlton J.M."/>
            <person name="Hirt R.P."/>
            <person name="Silva J.C."/>
            <person name="Delcher A.L."/>
            <person name="Schatz M."/>
            <person name="Zhao Q."/>
            <person name="Wortman J.R."/>
            <person name="Bidwell S.L."/>
            <person name="Alsmark U.C.M."/>
            <person name="Besteiro S."/>
            <person name="Sicheritz-Ponten T."/>
            <person name="Noel C.J."/>
            <person name="Dacks J.B."/>
            <person name="Foster P.G."/>
            <person name="Simillion C."/>
            <person name="Van de Peer Y."/>
            <person name="Miranda-Saavedra D."/>
            <person name="Barton G.J."/>
            <person name="Westrop G.D."/>
            <person name="Mueller S."/>
            <person name="Dessi D."/>
            <person name="Fiori P.L."/>
            <person name="Ren Q."/>
            <person name="Paulsen I."/>
            <person name="Zhang H."/>
            <person name="Bastida-Corcuera F.D."/>
            <person name="Simoes-Barbosa A."/>
            <person name="Brown M.T."/>
            <person name="Hayes R.D."/>
            <person name="Mukherjee M."/>
            <person name="Okumura C.Y."/>
            <person name="Schneider R."/>
            <person name="Smith A.J."/>
            <person name="Vanacova S."/>
            <person name="Villalvazo M."/>
            <person name="Haas B.J."/>
            <person name="Pertea M."/>
            <person name="Feldblyum T.V."/>
            <person name="Utterback T.R."/>
            <person name="Shu C.L."/>
            <person name="Osoegawa K."/>
            <person name="de Jong P.J."/>
            <person name="Hrdy I."/>
            <person name="Horvathova L."/>
            <person name="Zubacova Z."/>
            <person name="Dolezal P."/>
            <person name="Malik S.B."/>
            <person name="Logsdon J.M. Jr."/>
            <person name="Henze K."/>
            <person name="Gupta A."/>
            <person name="Wang C.C."/>
            <person name="Dunne R.L."/>
            <person name="Upcroft J.A."/>
            <person name="Upcroft P."/>
            <person name="White O."/>
            <person name="Salzberg S.L."/>
            <person name="Tang P."/>
            <person name="Chiu C.-H."/>
            <person name="Lee Y.-S."/>
            <person name="Embley T.M."/>
            <person name="Coombs G.H."/>
            <person name="Mottram J.C."/>
            <person name="Tachezy J."/>
            <person name="Fraser-Liggett C.M."/>
            <person name="Johnson P.J."/>
        </authorList>
    </citation>
    <scope>NUCLEOTIDE SEQUENCE [LARGE SCALE GENOMIC DNA]</scope>
    <source>
        <strain evidence="3">G3</strain>
    </source>
</reference>